<organism evidence="17 18">
    <name type="scientific">Flavobacterium gillisiae</name>
    <dbReference type="NCBI Taxonomy" id="150146"/>
    <lineage>
        <taxon>Bacteria</taxon>
        <taxon>Pseudomonadati</taxon>
        <taxon>Bacteroidota</taxon>
        <taxon>Flavobacteriia</taxon>
        <taxon>Flavobacteriales</taxon>
        <taxon>Flavobacteriaceae</taxon>
        <taxon>Flavobacterium</taxon>
    </lineage>
</organism>
<dbReference type="Pfam" id="PF00580">
    <property type="entry name" value="UvrD-helicase"/>
    <property type="match status" value="1"/>
</dbReference>
<dbReference type="CDD" id="cd01038">
    <property type="entry name" value="Endonuclease_DUF559"/>
    <property type="match status" value="1"/>
</dbReference>
<keyword evidence="3" id="KW-0227">DNA damage</keyword>
<feature type="binding site" evidence="14">
    <location>
        <begin position="29"/>
        <end position="36"/>
    </location>
    <ligand>
        <name>ATP</name>
        <dbReference type="ChEBI" id="CHEBI:30616"/>
    </ligand>
</feature>
<dbReference type="SUPFAM" id="SSF52540">
    <property type="entry name" value="P-loop containing nucleoside triphosphate hydrolases"/>
    <property type="match status" value="1"/>
</dbReference>
<evidence type="ECO:0000256" key="7">
    <source>
        <dbReference type="ARBA" id="ARBA00022840"/>
    </source>
</evidence>
<dbReference type="InterPro" id="IPR014016">
    <property type="entry name" value="UvrD-like_ATP-bd"/>
</dbReference>
<feature type="domain" description="UvrD-like helicase C-terminal" evidence="16">
    <location>
        <begin position="489"/>
        <end position="948"/>
    </location>
</feature>
<dbReference type="Pfam" id="PF12705">
    <property type="entry name" value="PDDEXK_1"/>
    <property type="match status" value="1"/>
</dbReference>
<comment type="catalytic activity">
    <reaction evidence="13">
        <text>ATP + H2O = ADP + phosphate + H(+)</text>
        <dbReference type="Rhea" id="RHEA:13065"/>
        <dbReference type="ChEBI" id="CHEBI:15377"/>
        <dbReference type="ChEBI" id="CHEBI:15378"/>
        <dbReference type="ChEBI" id="CHEBI:30616"/>
        <dbReference type="ChEBI" id="CHEBI:43474"/>
        <dbReference type="ChEBI" id="CHEBI:456216"/>
        <dbReference type="EC" id="5.6.2.4"/>
    </reaction>
</comment>
<dbReference type="SUPFAM" id="SSF52980">
    <property type="entry name" value="Restriction endonuclease-like"/>
    <property type="match status" value="1"/>
</dbReference>
<dbReference type="InterPro" id="IPR047216">
    <property type="entry name" value="Endonuclease_DUF559_bact"/>
</dbReference>
<dbReference type="GO" id="GO:0043138">
    <property type="term" value="F:3'-5' DNA helicase activity"/>
    <property type="evidence" value="ECO:0007669"/>
    <property type="project" value="UniProtKB-EC"/>
</dbReference>
<dbReference type="STRING" id="150146.SAMN05443667_109106"/>
<evidence type="ECO:0000256" key="2">
    <source>
        <dbReference type="ARBA" id="ARBA00022741"/>
    </source>
</evidence>
<evidence type="ECO:0000313" key="18">
    <source>
        <dbReference type="Proteomes" id="UP000198951"/>
    </source>
</evidence>
<dbReference type="Proteomes" id="UP000198951">
    <property type="component" value="Unassembled WGS sequence"/>
</dbReference>
<dbReference type="GO" id="GO:0005829">
    <property type="term" value="C:cytosol"/>
    <property type="evidence" value="ECO:0007669"/>
    <property type="project" value="TreeGrafter"/>
</dbReference>
<keyword evidence="8" id="KW-0238">DNA-binding</keyword>
<dbReference type="Gene3D" id="3.90.320.10">
    <property type="match status" value="1"/>
</dbReference>
<keyword evidence="2 14" id="KW-0547">Nucleotide-binding</keyword>
<feature type="domain" description="UvrD-like helicase ATP-binding" evidence="15">
    <location>
        <begin position="8"/>
        <end position="488"/>
    </location>
</feature>
<dbReference type="EC" id="5.6.2.4" evidence="12"/>
<evidence type="ECO:0000256" key="6">
    <source>
        <dbReference type="ARBA" id="ARBA00022839"/>
    </source>
</evidence>
<evidence type="ECO:0000259" key="16">
    <source>
        <dbReference type="PROSITE" id="PS51217"/>
    </source>
</evidence>
<gene>
    <name evidence="17" type="ORF">SAMN05443667_109106</name>
</gene>
<evidence type="ECO:0000256" key="14">
    <source>
        <dbReference type="PROSITE-ProRule" id="PRU00560"/>
    </source>
</evidence>
<dbReference type="GO" id="GO:0003677">
    <property type="term" value="F:DNA binding"/>
    <property type="evidence" value="ECO:0007669"/>
    <property type="project" value="UniProtKB-KW"/>
</dbReference>
<dbReference type="InterPro" id="IPR011335">
    <property type="entry name" value="Restrct_endonuc-II-like"/>
</dbReference>
<dbReference type="Gene3D" id="3.40.50.300">
    <property type="entry name" value="P-loop containing nucleotide triphosphate hydrolases"/>
    <property type="match status" value="4"/>
</dbReference>
<evidence type="ECO:0000256" key="13">
    <source>
        <dbReference type="ARBA" id="ARBA00048988"/>
    </source>
</evidence>
<sequence length="1260" mass="143906">MEHKVDPVSTPSPSGRAGVGRPSFAIYDASAGSGKTYALVKEYLKIILTAPKNDAYRNILAITFTNKAVHEMKSRIVGSLSEFAKDEPSKKAIDLMNDLVEDTKEWAIKLSIIQIKTKSQQIIKHIIHNYAAFDISTIDKFTHKVIRAFAHDLKLPMTFEVTLDTENLLIEAVDAIIAQAGEDETLTKLLIDFTMEKTDDDKSWDISREILDTGRLVLNENHRSEITHFQDKSIADFVEIKKKLIESCKVLEKDNAEFAQAALTLIENNGIDLKSFSRGTFPNHLISIRDGKYNPKNKTFHEFDDIAINKTAKDRALIENLIPELIQILGSIYKNFEKRDFYKAFLKNITPLSLLNTVSNELAKIQEEQNVLSISEFNAIIHREIQNQPAPFIYERLGERYRHFFIDEFQDTSEMQWQNLIPLIDNALAGQDDYGEKGTLMIVGDPKQSIYRWRGGKAEQFIELSKDNNPFSNPEKKLEHLDKNYRSYSQVIEFNNDFFKLLSSEFEQPDYKDLYENHSHQKTNDKTGGYVNISFIPKVESTEDDEEALDKTELFVLATLNTIQKVLQEGFEYKDIVILTRKRSQGIAIANYLTEQNIPLLSSETLMIQNATEVRLIIHLLKYLKNNADLEAKAYFLHYIAENIQDQLPVHDFIAKGMEQKLESDFEKWLMSYDISLSFQNIRKKSLYEAVEVIVAKFILPPAPSEGGGDVVDIGNVKDLDNVDGNTGSVSGKKGFMTGGNNSHLLIEKAIAHRKEPTVAEKILWDELKEQSLGSKFRQQHLIDNYIVDFVCLSKKLIVEVDGDYHFTEEQKVLDHNRTQVLNELGYKVIRFRNNEVIERISKVLDTIRNVLEEQQQTLELNNDKLFNSVYVSKDNETIKSPSPSGRAGVGNAYVQYFLDIVLERDVRNQAGIADFLNFWDKNAEKFSIPSPEGNNAVRIMTIHKSKGLEFPVVIMPFAEEDYSRKPKDKLWLDGEEMDFGLPKVLVDNSSAVEGFGVEAKAIYDQKKQEELLDNVNVLYVALTRAEEQLYVISNMNLSSKGEVPKNNMCTFFINYLMSKGVFDESKLDYEFGSATKLSNKAKHIDTSKAIRVVAEVLNPKNIKIAQREALMWGTHQQESIEYGNVVHEILSFVKTKKDVELAVTKSIESGLITFNQKELVYKTIKDIVNHAALESFFSEEHEVLNEQTIIQKEGKTIKPDRMVVTKDKEVFLLDYKTGAHDAKYQKQLENYQLAIELMGYKVVKKALIYIGKEIDVVNL</sequence>
<keyword evidence="6" id="KW-0269">Exonuclease</keyword>
<keyword evidence="4 14" id="KW-0378">Hydrolase</keyword>
<dbReference type="InterPro" id="IPR011604">
    <property type="entry name" value="PDDEXK-like_dom_sf"/>
</dbReference>
<dbReference type="PANTHER" id="PTHR11070">
    <property type="entry name" value="UVRD / RECB / PCRA DNA HELICASE FAMILY MEMBER"/>
    <property type="match status" value="1"/>
</dbReference>
<keyword evidence="1" id="KW-0540">Nuclease</keyword>
<evidence type="ECO:0000256" key="5">
    <source>
        <dbReference type="ARBA" id="ARBA00022806"/>
    </source>
</evidence>
<dbReference type="AlphaFoldDB" id="A0A1H4EBN0"/>
<keyword evidence="9" id="KW-0234">DNA repair</keyword>
<evidence type="ECO:0000256" key="3">
    <source>
        <dbReference type="ARBA" id="ARBA00022763"/>
    </source>
</evidence>
<dbReference type="InterPro" id="IPR027417">
    <property type="entry name" value="P-loop_NTPase"/>
</dbReference>
<keyword evidence="5 14" id="KW-0347">Helicase</keyword>
<keyword evidence="7 14" id="KW-0067">ATP-binding</keyword>
<dbReference type="PANTHER" id="PTHR11070:SF67">
    <property type="entry name" value="DNA 3'-5' HELICASE"/>
    <property type="match status" value="1"/>
</dbReference>
<comment type="catalytic activity">
    <reaction evidence="11">
        <text>Couples ATP hydrolysis with the unwinding of duplex DNA by translocating in the 3'-5' direction.</text>
        <dbReference type="EC" id="5.6.2.4"/>
    </reaction>
</comment>
<keyword evidence="18" id="KW-1185">Reference proteome</keyword>
<name>A0A1H4EBN0_9FLAO</name>
<dbReference type="InterPro" id="IPR007569">
    <property type="entry name" value="DUF559"/>
</dbReference>
<protein>
    <recommendedName>
        <fullName evidence="12">DNA 3'-5' helicase</fullName>
        <ecNumber evidence="12">5.6.2.4</ecNumber>
    </recommendedName>
</protein>
<accession>A0A1H4EBN0</accession>
<evidence type="ECO:0000256" key="10">
    <source>
        <dbReference type="ARBA" id="ARBA00023235"/>
    </source>
</evidence>
<dbReference type="Gene3D" id="3.40.960.10">
    <property type="entry name" value="VSR Endonuclease"/>
    <property type="match status" value="1"/>
</dbReference>
<keyword evidence="10" id="KW-0413">Isomerase</keyword>
<dbReference type="InterPro" id="IPR038726">
    <property type="entry name" value="PDDEXK_AddAB-type"/>
</dbReference>
<evidence type="ECO:0000256" key="12">
    <source>
        <dbReference type="ARBA" id="ARBA00034808"/>
    </source>
</evidence>
<evidence type="ECO:0000256" key="11">
    <source>
        <dbReference type="ARBA" id="ARBA00034617"/>
    </source>
</evidence>
<evidence type="ECO:0000313" key="17">
    <source>
        <dbReference type="EMBL" id="SEA82148.1"/>
    </source>
</evidence>
<dbReference type="GO" id="GO:0005524">
    <property type="term" value="F:ATP binding"/>
    <property type="evidence" value="ECO:0007669"/>
    <property type="project" value="UniProtKB-UniRule"/>
</dbReference>
<evidence type="ECO:0000256" key="4">
    <source>
        <dbReference type="ARBA" id="ARBA00022801"/>
    </source>
</evidence>
<evidence type="ECO:0000259" key="15">
    <source>
        <dbReference type="PROSITE" id="PS51198"/>
    </source>
</evidence>
<dbReference type="PROSITE" id="PS51217">
    <property type="entry name" value="UVRD_HELICASE_CTER"/>
    <property type="match status" value="1"/>
</dbReference>
<evidence type="ECO:0000256" key="8">
    <source>
        <dbReference type="ARBA" id="ARBA00023125"/>
    </source>
</evidence>
<dbReference type="InterPro" id="IPR000212">
    <property type="entry name" value="DNA_helicase_UvrD/REP"/>
</dbReference>
<dbReference type="PROSITE" id="PS51198">
    <property type="entry name" value="UVRD_HELICASE_ATP_BIND"/>
    <property type="match status" value="1"/>
</dbReference>
<dbReference type="InterPro" id="IPR014017">
    <property type="entry name" value="DNA_helicase_UvrD-like_C"/>
</dbReference>
<dbReference type="GO" id="GO:0004527">
    <property type="term" value="F:exonuclease activity"/>
    <property type="evidence" value="ECO:0007669"/>
    <property type="project" value="UniProtKB-KW"/>
</dbReference>
<dbReference type="GO" id="GO:0000725">
    <property type="term" value="P:recombinational repair"/>
    <property type="evidence" value="ECO:0007669"/>
    <property type="project" value="TreeGrafter"/>
</dbReference>
<reference evidence="18" key="1">
    <citation type="submission" date="2016-10" db="EMBL/GenBank/DDBJ databases">
        <authorList>
            <person name="Varghese N."/>
            <person name="Submissions S."/>
        </authorList>
    </citation>
    <scope>NUCLEOTIDE SEQUENCE [LARGE SCALE GENOMIC DNA]</scope>
    <source>
        <strain evidence="18">DSM 22376</strain>
    </source>
</reference>
<evidence type="ECO:0000256" key="9">
    <source>
        <dbReference type="ARBA" id="ARBA00023204"/>
    </source>
</evidence>
<dbReference type="EMBL" id="FNRD01000009">
    <property type="protein sequence ID" value="SEA82148.1"/>
    <property type="molecule type" value="Genomic_DNA"/>
</dbReference>
<proteinExistence type="predicted"/>
<dbReference type="Pfam" id="PF04480">
    <property type="entry name" value="DUF559"/>
    <property type="match status" value="1"/>
</dbReference>
<evidence type="ECO:0000256" key="1">
    <source>
        <dbReference type="ARBA" id="ARBA00022722"/>
    </source>
</evidence>